<name>A0A7W6HED2_9HYPH</name>
<keyword evidence="3" id="KW-1185">Reference proteome</keyword>
<organism evidence="2 3">
    <name type="scientific">Aurantimonas endophytica</name>
    <dbReference type="NCBI Taxonomy" id="1522175"/>
    <lineage>
        <taxon>Bacteria</taxon>
        <taxon>Pseudomonadati</taxon>
        <taxon>Pseudomonadota</taxon>
        <taxon>Alphaproteobacteria</taxon>
        <taxon>Hyphomicrobiales</taxon>
        <taxon>Aurantimonadaceae</taxon>
        <taxon>Aurantimonas</taxon>
    </lineage>
</organism>
<dbReference type="Pfam" id="PF07362">
    <property type="entry name" value="CcdA"/>
    <property type="match status" value="1"/>
</dbReference>
<evidence type="ECO:0000313" key="2">
    <source>
        <dbReference type="EMBL" id="MBB4003477.1"/>
    </source>
</evidence>
<evidence type="ECO:0000256" key="1">
    <source>
        <dbReference type="ARBA" id="ARBA00022649"/>
    </source>
</evidence>
<dbReference type="AlphaFoldDB" id="A0A7W6HED2"/>
<keyword evidence="1" id="KW-1277">Toxin-antitoxin system</keyword>
<dbReference type="InterPro" id="IPR009956">
    <property type="entry name" value="Post-segregation_anti-tox_CcdA"/>
</dbReference>
<dbReference type="EMBL" id="JACIEM010000003">
    <property type="protein sequence ID" value="MBB4003477.1"/>
    <property type="molecule type" value="Genomic_DNA"/>
</dbReference>
<evidence type="ECO:0000313" key="3">
    <source>
        <dbReference type="Proteomes" id="UP000588647"/>
    </source>
</evidence>
<comment type="caution">
    <text evidence="2">The sequence shown here is derived from an EMBL/GenBank/DDBJ whole genome shotgun (WGS) entry which is preliminary data.</text>
</comment>
<gene>
    <name evidence="2" type="ORF">GGR03_002558</name>
</gene>
<reference evidence="2 3" key="1">
    <citation type="submission" date="2020-08" db="EMBL/GenBank/DDBJ databases">
        <title>Genomic Encyclopedia of Type Strains, Phase IV (KMG-IV): sequencing the most valuable type-strain genomes for metagenomic binning, comparative biology and taxonomic classification.</title>
        <authorList>
            <person name="Goeker M."/>
        </authorList>
    </citation>
    <scope>NUCLEOTIDE SEQUENCE [LARGE SCALE GENOMIC DNA]</scope>
    <source>
        <strain evidence="2 3">DSM 103570</strain>
    </source>
</reference>
<dbReference type="Proteomes" id="UP000588647">
    <property type="component" value="Unassembled WGS sequence"/>
</dbReference>
<proteinExistence type="predicted"/>
<protein>
    <submittedName>
        <fullName evidence="2">Post-segregation antitoxin (Ccd killing protein)</fullName>
    </submittedName>
</protein>
<sequence>MKDIVIDPALLAEAEALKVDRSGAATEGVAQAVRAARRSQWLDDNIATLAASNDYVERPASRSRATAGNVALMHSLMDKGRISIGKRSANAFCAEPWRALLSLLSSRLRGRRYHRNRRGRGIRLCGVERQG</sequence>
<accession>A0A7W6HED2</accession>
<dbReference type="RefSeq" id="WP_183208531.1">
    <property type="nucleotide sequence ID" value="NZ_JAAAMM010000003.1"/>
</dbReference>